<organism evidence="5 6">
    <name type="scientific">Triparma retinervis</name>
    <dbReference type="NCBI Taxonomy" id="2557542"/>
    <lineage>
        <taxon>Eukaryota</taxon>
        <taxon>Sar</taxon>
        <taxon>Stramenopiles</taxon>
        <taxon>Ochrophyta</taxon>
        <taxon>Bolidophyceae</taxon>
        <taxon>Parmales</taxon>
        <taxon>Triparmaceae</taxon>
        <taxon>Triparma</taxon>
    </lineage>
</organism>
<dbReference type="PROSITE" id="PS51585">
    <property type="entry name" value="SAM_MT_TPMT"/>
    <property type="match status" value="1"/>
</dbReference>
<evidence type="ECO:0000256" key="2">
    <source>
        <dbReference type="ARBA" id="ARBA00022679"/>
    </source>
</evidence>
<feature type="chain" id="PRO_5040981183" description="Thiopurine S-methyltransferase" evidence="4">
    <location>
        <begin position="19"/>
        <end position="179"/>
    </location>
</feature>
<evidence type="ECO:0000256" key="3">
    <source>
        <dbReference type="ARBA" id="ARBA00022691"/>
    </source>
</evidence>
<keyword evidence="6" id="KW-1185">Reference proteome</keyword>
<comment type="caution">
    <text evidence="5">The sequence shown here is derived from an EMBL/GenBank/DDBJ whole genome shotgun (WGS) entry which is preliminary data.</text>
</comment>
<keyword evidence="4" id="KW-0732">Signal</keyword>
<dbReference type="GO" id="GO:0032259">
    <property type="term" value="P:methylation"/>
    <property type="evidence" value="ECO:0007669"/>
    <property type="project" value="UniProtKB-KW"/>
</dbReference>
<reference evidence="5" key="1">
    <citation type="submission" date="2022-07" db="EMBL/GenBank/DDBJ databases">
        <title>Genome analysis of Parmales, a sister group of diatoms, reveals the evolutionary specialization of diatoms from phago-mixotrophs to photoautotrophs.</title>
        <authorList>
            <person name="Ban H."/>
            <person name="Sato S."/>
            <person name="Yoshikawa S."/>
            <person name="Kazumasa Y."/>
            <person name="Nakamura Y."/>
            <person name="Ichinomiya M."/>
            <person name="Saitoh K."/>
            <person name="Sato N."/>
            <person name="Blanc-Mathieu R."/>
            <person name="Endo H."/>
            <person name="Kuwata A."/>
            <person name="Ogata H."/>
        </authorList>
    </citation>
    <scope>NUCLEOTIDE SEQUENCE</scope>
</reference>
<keyword evidence="1" id="KW-0489">Methyltransferase</keyword>
<evidence type="ECO:0008006" key="7">
    <source>
        <dbReference type="Google" id="ProtNLM"/>
    </source>
</evidence>
<dbReference type="AlphaFoldDB" id="A0A9W6ZH58"/>
<evidence type="ECO:0000313" key="5">
    <source>
        <dbReference type="EMBL" id="GMH52171.1"/>
    </source>
</evidence>
<dbReference type="Pfam" id="PF05724">
    <property type="entry name" value="TPMT"/>
    <property type="match status" value="1"/>
</dbReference>
<gene>
    <name evidence="5" type="ORF">TrRE_jg12984</name>
</gene>
<dbReference type="GO" id="GO:0008119">
    <property type="term" value="F:thiopurine S-methyltransferase activity"/>
    <property type="evidence" value="ECO:0007669"/>
    <property type="project" value="TreeGrafter"/>
</dbReference>
<keyword evidence="3" id="KW-0949">S-adenosyl-L-methionine</keyword>
<dbReference type="OrthoDB" id="276151at2759"/>
<dbReference type="PANTHER" id="PTHR10259">
    <property type="entry name" value="THIOPURINE S-METHYLTRANSFERASE"/>
    <property type="match status" value="1"/>
</dbReference>
<feature type="signal peptide" evidence="4">
    <location>
        <begin position="1"/>
        <end position="18"/>
    </location>
</feature>
<accession>A0A9W6ZH58</accession>
<keyword evidence="2" id="KW-0808">Transferase</keyword>
<evidence type="ECO:0000256" key="4">
    <source>
        <dbReference type="SAM" id="SignalP"/>
    </source>
</evidence>
<dbReference type="SUPFAM" id="SSF53335">
    <property type="entry name" value="S-adenosyl-L-methionine-dependent methyltransferases"/>
    <property type="match status" value="1"/>
</dbReference>
<proteinExistence type="predicted"/>
<evidence type="ECO:0000313" key="6">
    <source>
        <dbReference type="Proteomes" id="UP001165082"/>
    </source>
</evidence>
<dbReference type="PANTHER" id="PTHR10259:SF11">
    <property type="entry name" value="THIOPURINE S-METHYLTRANSFERASE"/>
    <property type="match status" value="1"/>
</dbReference>
<name>A0A9W6ZH58_9STRA</name>
<dbReference type="EMBL" id="BRXZ01004604">
    <property type="protein sequence ID" value="GMH52171.1"/>
    <property type="molecule type" value="Genomic_DNA"/>
</dbReference>
<dbReference type="Gene3D" id="3.40.50.150">
    <property type="entry name" value="Vaccinia Virus protein VP39"/>
    <property type="match status" value="1"/>
</dbReference>
<dbReference type="InterPro" id="IPR008854">
    <property type="entry name" value="TPMT"/>
</dbReference>
<evidence type="ECO:0000256" key="1">
    <source>
        <dbReference type="ARBA" id="ARBA00022603"/>
    </source>
</evidence>
<dbReference type="Proteomes" id="UP001165082">
    <property type="component" value="Unassembled WGS sequence"/>
</dbReference>
<dbReference type="InterPro" id="IPR029063">
    <property type="entry name" value="SAM-dependent_MTases_sf"/>
</dbReference>
<protein>
    <recommendedName>
        <fullName evidence="7">Thiopurine S-methyltransferase</fullName>
    </recommendedName>
</protein>
<sequence length="179" mass="19551">MPQMRNSALLFTCTCACAYFIKTSPTIRSILGLPAISESSANLALWSGKWSSDQTRWQRDDYHHSLLKHYASTLKGRDNILVPLCGKTKDLQYLTGQGHDVVGIEGIHKAISEFGAENADLVAFDSLTDTGEYKPYFETYSGTDRSTSKSLKVLRGDFFLSGAAVEGSTTWGGQWGGGP</sequence>